<reference evidence="1 2" key="1">
    <citation type="journal article" date="2020" name="Cell">
        <title>Large-Scale Comparative Analyses of Tick Genomes Elucidate Their Genetic Diversity and Vector Capacities.</title>
        <authorList>
            <consortium name="Tick Genome and Microbiome Consortium (TIGMIC)"/>
            <person name="Jia N."/>
            <person name="Wang J."/>
            <person name="Shi W."/>
            <person name="Du L."/>
            <person name="Sun Y."/>
            <person name="Zhan W."/>
            <person name="Jiang J.F."/>
            <person name="Wang Q."/>
            <person name="Zhang B."/>
            <person name="Ji P."/>
            <person name="Bell-Sakyi L."/>
            <person name="Cui X.M."/>
            <person name="Yuan T.T."/>
            <person name="Jiang B.G."/>
            <person name="Yang W.F."/>
            <person name="Lam T.T."/>
            <person name="Chang Q.C."/>
            <person name="Ding S.J."/>
            <person name="Wang X.J."/>
            <person name="Zhu J.G."/>
            <person name="Ruan X.D."/>
            <person name="Zhao L."/>
            <person name="Wei J.T."/>
            <person name="Ye R.Z."/>
            <person name="Que T.C."/>
            <person name="Du C.H."/>
            <person name="Zhou Y.H."/>
            <person name="Cheng J.X."/>
            <person name="Dai P.F."/>
            <person name="Guo W.B."/>
            <person name="Han X.H."/>
            <person name="Huang E.J."/>
            <person name="Li L.F."/>
            <person name="Wei W."/>
            <person name="Gao Y.C."/>
            <person name="Liu J.Z."/>
            <person name="Shao H.Z."/>
            <person name="Wang X."/>
            <person name="Wang C.C."/>
            <person name="Yang T.C."/>
            <person name="Huo Q.B."/>
            <person name="Li W."/>
            <person name="Chen H.Y."/>
            <person name="Chen S.E."/>
            <person name="Zhou L.G."/>
            <person name="Ni X.B."/>
            <person name="Tian J.H."/>
            <person name="Sheng Y."/>
            <person name="Liu T."/>
            <person name="Pan Y.S."/>
            <person name="Xia L.Y."/>
            <person name="Li J."/>
            <person name="Zhao F."/>
            <person name="Cao W.C."/>
        </authorList>
    </citation>
    <scope>NUCLEOTIDE SEQUENCE [LARGE SCALE GENOMIC DNA]</scope>
    <source>
        <strain evidence="1">Iper-2018</strain>
    </source>
</reference>
<keyword evidence="2" id="KW-1185">Reference proteome</keyword>
<dbReference type="EMBL" id="JABSTQ010009983">
    <property type="protein sequence ID" value="KAG0424354.1"/>
    <property type="molecule type" value="Genomic_DNA"/>
</dbReference>
<dbReference type="Proteomes" id="UP000805193">
    <property type="component" value="Unassembled WGS sequence"/>
</dbReference>
<evidence type="ECO:0000313" key="1">
    <source>
        <dbReference type="EMBL" id="KAG0424354.1"/>
    </source>
</evidence>
<accession>A0AC60PUS1</accession>
<sequence length="90" mass="10130">MIRKAYKQALGLTEDFFSLDCDSQPLYSILLLKPRLSLTRSGDTSPSHRSPATCTPCIMRDEGRREPKPYTNAMATNQPPHTRTRPLIPA</sequence>
<evidence type="ECO:0000313" key="2">
    <source>
        <dbReference type="Proteomes" id="UP000805193"/>
    </source>
</evidence>
<proteinExistence type="predicted"/>
<gene>
    <name evidence="1" type="ORF">HPB47_028433</name>
</gene>
<organism evidence="1 2">
    <name type="scientific">Ixodes persulcatus</name>
    <name type="common">Taiga tick</name>
    <dbReference type="NCBI Taxonomy" id="34615"/>
    <lineage>
        <taxon>Eukaryota</taxon>
        <taxon>Metazoa</taxon>
        <taxon>Ecdysozoa</taxon>
        <taxon>Arthropoda</taxon>
        <taxon>Chelicerata</taxon>
        <taxon>Arachnida</taxon>
        <taxon>Acari</taxon>
        <taxon>Parasitiformes</taxon>
        <taxon>Ixodida</taxon>
        <taxon>Ixodoidea</taxon>
        <taxon>Ixodidae</taxon>
        <taxon>Ixodinae</taxon>
        <taxon>Ixodes</taxon>
    </lineage>
</organism>
<comment type="caution">
    <text evidence="1">The sequence shown here is derived from an EMBL/GenBank/DDBJ whole genome shotgun (WGS) entry which is preliminary data.</text>
</comment>
<name>A0AC60PUS1_IXOPE</name>
<protein>
    <submittedName>
        <fullName evidence="1">Uncharacterized protein</fullName>
    </submittedName>
</protein>